<dbReference type="InterPro" id="IPR036390">
    <property type="entry name" value="WH_DNA-bd_sf"/>
</dbReference>
<keyword evidence="2" id="KW-1185">Reference proteome</keyword>
<proteinExistence type="predicted"/>
<name>A0ABW7HBQ5_9BURK</name>
<dbReference type="InterPro" id="IPR036388">
    <property type="entry name" value="WH-like_DNA-bd_sf"/>
</dbReference>
<dbReference type="Gene3D" id="1.10.10.10">
    <property type="entry name" value="Winged helix-like DNA-binding domain superfamily/Winged helix DNA-binding domain"/>
    <property type="match status" value="1"/>
</dbReference>
<comment type="caution">
    <text evidence="1">The sequence shown here is derived from an EMBL/GenBank/DDBJ whole genome shotgun (WGS) entry which is preliminary data.</text>
</comment>
<dbReference type="Proteomes" id="UP001606134">
    <property type="component" value="Unassembled WGS sequence"/>
</dbReference>
<accession>A0ABW7HBQ5</accession>
<protein>
    <submittedName>
        <fullName evidence="1">Crp/Fnr family transcriptional regulator</fullName>
    </submittedName>
</protein>
<dbReference type="SUPFAM" id="SSF46785">
    <property type="entry name" value="Winged helix' DNA-binding domain"/>
    <property type="match status" value="1"/>
</dbReference>
<dbReference type="InterPro" id="IPR018490">
    <property type="entry name" value="cNMP-bd_dom_sf"/>
</dbReference>
<evidence type="ECO:0000313" key="1">
    <source>
        <dbReference type="EMBL" id="MFG6487242.1"/>
    </source>
</evidence>
<dbReference type="SUPFAM" id="SSF51206">
    <property type="entry name" value="cAMP-binding domain-like"/>
    <property type="match status" value="1"/>
</dbReference>
<dbReference type="EMBL" id="JBIGIC010000005">
    <property type="protein sequence ID" value="MFG6487242.1"/>
    <property type="molecule type" value="Genomic_DNA"/>
</dbReference>
<organism evidence="1 2">
    <name type="scientific">Pelomonas candidula</name>
    <dbReference type="NCBI Taxonomy" id="3299025"/>
    <lineage>
        <taxon>Bacteria</taxon>
        <taxon>Pseudomonadati</taxon>
        <taxon>Pseudomonadota</taxon>
        <taxon>Betaproteobacteria</taxon>
        <taxon>Burkholderiales</taxon>
        <taxon>Sphaerotilaceae</taxon>
        <taxon>Roseateles</taxon>
    </lineage>
</organism>
<dbReference type="Gene3D" id="2.60.120.10">
    <property type="entry name" value="Jelly Rolls"/>
    <property type="match status" value="1"/>
</dbReference>
<dbReference type="InterPro" id="IPR014710">
    <property type="entry name" value="RmlC-like_jellyroll"/>
</dbReference>
<dbReference type="RefSeq" id="WP_394409715.1">
    <property type="nucleotide sequence ID" value="NZ_JBIGIC010000005.1"/>
</dbReference>
<sequence length="250" mass="26721">MKNRRNPAPQHTTDPWLAKGKVKTYRRGQRIIEAGSSQGDWVAISRGAAYLVSQVAPGTRVAVAALWLGDVIGGESPLGKLAARYDVTALVDVTTINIPLGQLQPDAPPPLPAETHDELYTATASRLHGQISMRLAGNGLQRLVSVMATLATALAPDSGTWQADRLALPISQACIGQLSGLSRRQTWIYLGQLSERGWVATSRSKVTLEALAAWLALMAEVETSGIDCIGTLEQCDMTLQRLSARALGMA</sequence>
<evidence type="ECO:0000313" key="2">
    <source>
        <dbReference type="Proteomes" id="UP001606134"/>
    </source>
</evidence>
<reference evidence="1 2" key="1">
    <citation type="submission" date="2024-08" db="EMBL/GenBank/DDBJ databases">
        <authorList>
            <person name="Lu H."/>
        </authorList>
    </citation>
    <scope>NUCLEOTIDE SEQUENCE [LARGE SCALE GENOMIC DNA]</scope>
    <source>
        <strain evidence="1 2">BYS78W</strain>
    </source>
</reference>
<gene>
    <name evidence="1" type="ORF">ACG04R_11220</name>
</gene>